<feature type="region of interest" description="Disordered" evidence="1">
    <location>
        <begin position="66"/>
        <end position="85"/>
    </location>
</feature>
<reference evidence="2" key="2">
    <citation type="submission" date="2020-11" db="EMBL/GenBank/DDBJ databases">
        <authorList>
            <person name="McCartney M.A."/>
            <person name="Auch B."/>
            <person name="Kono T."/>
            <person name="Mallez S."/>
            <person name="Becker A."/>
            <person name="Gohl D.M."/>
            <person name="Silverstein K.A.T."/>
            <person name="Koren S."/>
            <person name="Bechman K.B."/>
            <person name="Herman A."/>
            <person name="Abrahante J.E."/>
            <person name="Garbe J."/>
        </authorList>
    </citation>
    <scope>NUCLEOTIDE SEQUENCE</scope>
    <source>
        <strain evidence="2">Duluth1</strain>
        <tissue evidence="2">Whole animal</tissue>
    </source>
</reference>
<evidence type="ECO:0000313" key="3">
    <source>
        <dbReference type="Proteomes" id="UP000828390"/>
    </source>
</evidence>
<accession>A0A9D4IJG3</accession>
<dbReference type="EMBL" id="JAIWYP010000009">
    <property type="protein sequence ID" value="KAH3774847.1"/>
    <property type="molecule type" value="Genomic_DNA"/>
</dbReference>
<organism evidence="2 3">
    <name type="scientific">Dreissena polymorpha</name>
    <name type="common">Zebra mussel</name>
    <name type="synonym">Mytilus polymorpha</name>
    <dbReference type="NCBI Taxonomy" id="45954"/>
    <lineage>
        <taxon>Eukaryota</taxon>
        <taxon>Metazoa</taxon>
        <taxon>Spiralia</taxon>
        <taxon>Lophotrochozoa</taxon>
        <taxon>Mollusca</taxon>
        <taxon>Bivalvia</taxon>
        <taxon>Autobranchia</taxon>
        <taxon>Heteroconchia</taxon>
        <taxon>Euheterodonta</taxon>
        <taxon>Imparidentia</taxon>
        <taxon>Neoheterodontei</taxon>
        <taxon>Myida</taxon>
        <taxon>Dreissenoidea</taxon>
        <taxon>Dreissenidae</taxon>
        <taxon>Dreissena</taxon>
    </lineage>
</organism>
<sequence>MLPRDSRYGGWPASGEIDLMESRVDNIEVLRVNIENGGFWQKGGFGGNNPWSGGTKAAPFDQAVCTDVDHNNDDDDNDDDDDYDNTKYAKCDTKNNLSKINLSNKSHQTHHNKYKNGSGIYNNYGHEEQTTCQGVPLPAIGMFGGPAPRQF</sequence>
<dbReference type="AlphaFoldDB" id="A0A9D4IJG3"/>
<keyword evidence="3" id="KW-1185">Reference proteome</keyword>
<evidence type="ECO:0000256" key="1">
    <source>
        <dbReference type="SAM" id="MobiDB-lite"/>
    </source>
</evidence>
<gene>
    <name evidence="2" type="ORF">DPMN_176240</name>
</gene>
<protein>
    <submittedName>
        <fullName evidence="2">Uncharacterized protein</fullName>
    </submittedName>
</protein>
<proteinExistence type="predicted"/>
<reference evidence="2" key="1">
    <citation type="journal article" date="2019" name="bioRxiv">
        <title>The Genome of the Zebra Mussel, Dreissena polymorpha: A Resource for Invasive Species Research.</title>
        <authorList>
            <person name="McCartney M.A."/>
            <person name="Auch B."/>
            <person name="Kono T."/>
            <person name="Mallez S."/>
            <person name="Zhang Y."/>
            <person name="Obille A."/>
            <person name="Becker A."/>
            <person name="Abrahante J.E."/>
            <person name="Garbe J."/>
            <person name="Badalamenti J.P."/>
            <person name="Herman A."/>
            <person name="Mangelson H."/>
            <person name="Liachko I."/>
            <person name="Sullivan S."/>
            <person name="Sone E.D."/>
            <person name="Koren S."/>
            <person name="Silverstein K.A.T."/>
            <person name="Beckman K.B."/>
            <person name="Gohl D.M."/>
        </authorList>
    </citation>
    <scope>NUCLEOTIDE SEQUENCE</scope>
    <source>
        <strain evidence="2">Duluth1</strain>
        <tissue evidence="2">Whole animal</tissue>
    </source>
</reference>
<name>A0A9D4IJG3_DREPO</name>
<dbReference type="Proteomes" id="UP000828390">
    <property type="component" value="Unassembled WGS sequence"/>
</dbReference>
<comment type="caution">
    <text evidence="2">The sequence shown here is derived from an EMBL/GenBank/DDBJ whole genome shotgun (WGS) entry which is preliminary data.</text>
</comment>
<dbReference type="Gene3D" id="2.60.120.200">
    <property type="match status" value="1"/>
</dbReference>
<evidence type="ECO:0000313" key="2">
    <source>
        <dbReference type="EMBL" id="KAH3774847.1"/>
    </source>
</evidence>
<feature type="compositionally biased region" description="Acidic residues" evidence="1">
    <location>
        <begin position="72"/>
        <end position="83"/>
    </location>
</feature>